<feature type="compositionally biased region" description="Basic and acidic residues" evidence="2">
    <location>
        <begin position="413"/>
        <end position="422"/>
    </location>
</feature>
<reference evidence="3" key="1">
    <citation type="submission" date="2023-07" db="EMBL/GenBank/DDBJ databases">
        <authorList>
            <consortium name="AG Swart"/>
            <person name="Singh M."/>
            <person name="Singh A."/>
            <person name="Seah K."/>
            <person name="Emmerich C."/>
        </authorList>
    </citation>
    <scope>NUCLEOTIDE SEQUENCE</scope>
    <source>
        <strain evidence="3">DP1</strain>
    </source>
</reference>
<feature type="region of interest" description="Disordered" evidence="2">
    <location>
        <begin position="169"/>
        <end position="190"/>
    </location>
</feature>
<evidence type="ECO:0000256" key="2">
    <source>
        <dbReference type="SAM" id="MobiDB-lite"/>
    </source>
</evidence>
<comment type="caution">
    <text evidence="3">The sequence shown here is derived from an EMBL/GenBank/DDBJ whole genome shotgun (WGS) entry which is preliminary data.</text>
</comment>
<feature type="compositionally biased region" description="Polar residues" evidence="2">
    <location>
        <begin position="585"/>
        <end position="595"/>
    </location>
</feature>
<feature type="region of interest" description="Disordered" evidence="2">
    <location>
        <begin position="883"/>
        <end position="949"/>
    </location>
</feature>
<keyword evidence="4" id="KW-1185">Reference proteome</keyword>
<dbReference type="AlphaFoldDB" id="A0AAD2CVL0"/>
<organism evidence="3 4">
    <name type="scientific">Euplotes crassus</name>
    <dbReference type="NCBI Taxonomy" id="5936"/>
    <lineage>
        <taxon>Eukaryota</taxon>
        <taxon>Sar</taxon>
        <taxon>Alveolata</taxon>
        <taxon>Ciliophora</taxon>
        <taxon>Intramacronucleata</taxon>
        <taxon>Spirotrichea</taxon>
        <taxon>Hypotrichia</taxon>
        <taxon>Euplotida</taxon>
        <taxon>Euplotidae</taxon>
        <taxon>Moneuplotes</taxon>
    </lineage>
</organism>
<name>A0AAD2CVL0_EUPCR</name>
<feature type="region of interest" description="Disordered" evidence="2">
    <location>
        <begin position="413"/>
        <end position="432"/>
    </location>
</feature>
<evidence type="ECO:0000256" key="1">
    <source>
        <dbReference type="SAM" id="Coils"/>
    </source>
</evidence>
<feature type="compositionally biased region" description="Basic and acidic residues" evidence="2">
    <location>
        <begin position="894"/>
        <end position="906"/>
    </location>
</feature>
<evidence type="ECO:0000313" key="4">
    <source>
        <dbReference type="Proteomes" id="UP001295684"/>
    </source>
</evidence>
<accession>A0AAD2CVL0</accession>
<feature type="coiled-coil region" evidence="1">
    <location>
        <begin position="654"/>
        <end position="706"/>
    </location>
</feature>
<feature type="compositionally biased region" description="Polar residues" evidence="2">
    <location>
        <begin position="169"/>
        <end position="179"/>
    </location>
</feature>
<gene>
    <name evidence="3" type="ORF">ECRASSUSDP1_LOCUS14133</name>
</gene>
<protein>
    <submittedName>
        <fullName evidence="3">Uncharacterized protein</fullName>
    </submittedName>
</protein>
<feature type="compositionally biased region" description="Polar residues" evidence="2">
    <location>
        <begin position="883"/>
        <end position="893"/>
    </location>
</feature>
<feature type="compositionally biased region" description="Basic residues" evidence="2">
    <location>
        <begin position="454"/>
        <end position="472"/>
    </location>
</feature>
<feature type="region of interest" description="Disordered" evidence="2">
    <location>
        <begin position="711"/>
        <end position="740"/>
    </location>
</feature>
<evidence type="ECO:0000313" key="3">
    <source>
        <dbReference type="EMBL" id="CAI2372799.1"/>
    </source>
</evidence>
<feature type="compositionally biased region" description="Basic residues" evidence="2">
    <location>
        <begin position="919"/>
        <end position="931"/>
    </location>
</feature>
<sequence>MEERDKQKFEYSPEPPSYIEGRTFNLQEVTSNTDLFQKSDNLLGINTEDEETEQQTRISGNSKTVLQVLNQDNVQKEIFCGTHKDMLDDSESRDAHQNTIGCIVNNLEEIDCHNNEDTLEYNKSQSTIEWDGPKNSHDGIPEKSIEMLSSDSCKEIAVSRETCIPLKRPTSSLHLTNNPDESKERNSNELDEVSAKLMARIKQMRSQKKESTACKQLDYNNSKDQPFNLNSPMHISPMENQNIKLETVNEQDEILHQNLLTLQKLKSAPEIVHNMPNANRRAVAQILQQQKEREVELLQSFKTQISHLKEMLKKEIAIKFVLLERSKNLQTENSKLRDLFDKKNILDHKRNLKDVSCQVSIGSSCMANQVTNRGSIGKFYKEMFPNNSKNKPNPEIKVEIQPEPENIVKSRNQNEFEKDPHSNKPSIQESVSQATIGLSAEKLKKIKTQSTNPRLRRRSRMDRIKSKSKKPARKDFAPETTIIVIQKTQENQQSYTRQIEDFNCLEEEIQKIKEGTMTMGTSKTKYKSENRARPKTSHKNQPFLHSQKKGKPPLVSPTSQDKRKYSQIPRLGEKRESVKSKRGSHASSACAMNSHKSSRTNSRESKQNMNRTRRTKDASNAYQKRPINPHPSSKNNGIEDLIEQKKQALGIKPLDSSMKNYKQVLNENKKLQKIVEEQKQKLRKMRKERVQQVQEMKKEIEEKKKLEQYIKRDTPLKGRKNRSGYRKESRELSNASNDSKIFHKSPNYRYKSEYTKSNTPITDDFKLYGLESCDSEKKTQDHNRCGIQQPKIGGREYSEIISAEILKKSSKQLLQTSFNNPEKIGRIYKMEKYENDYEKTLTNFDNNPLTKSVSYCEPTTAAENTQKAMPKSLKKSFKNESILFSPNKTLGQNNRKDLQSTTDRRSGKNSYNKLNPNPLHHKIMNSRKKKSNYTSPTKFGEEDNNSVRKGSEVLSEEGKNITARNPSKGDLSTLKFHTIRRTKDLSSKTSLSNKKIYRMSNKSRASDRSLCDNEGYHHESSLGSPKMDSTGLLKIPEGGYEEAEFNTIERDEEYFLKISKSRQNDVNTRENLEPTCSFGN</sequence>
<dbReference type="EMBL" id="CAMPGE010014106">
    <property type="protein sequence ID" value="CAI2372799.1"/>
    <property type="molecule type" value="Genomic_DNA"/>
</dbReference>
<feature type="region of interest" description="Disordered" evidence="2">
    <location>
        <begin position="1001"/>
        <end position="1029"/>
    </location>
</feature>
<proteinExistence type="predicted"/>
<feature type="compositionally biased region" description="Polar residues" evidence="2">
    <location>
        <begin position="423"/>
        <end position="432"/>
    </location>
</feature>
<dbReference type="Proteomes" id="UP001295684">
    <property type="component" value="Unassembled WGS sequence"/>
</dbReference>
<feature type="compositionally biased region" description="Basic and acidic residues" evidence="2">
    <location>
        <begin position="1004"/>
        <end position="1020"/>
    </location>
</feature>
<feature type="compositionally biased region" description="Basic and acidic residues" evidence="2">
    <location>
        <begin position="939"/>
        <end position="949"/>
    </location>
</feature>
<feature type="region of interest" description="Disordered" evidence="2">
    <location>
        <begin position="439"/>
        <end position="479"/>
    </location>
</feature>
<keyword evidence="1" id="KW-0175">Coiled coil</keyword>
<feature type="region of interest" description="Disordered" evidence="2">
    <location>
        <begin position="515"/>
        <end position="637"/>
    </location>
</feature>